<accession>Q0W3Z8</accession>
<dbReference type="Proteomes" id="UP000000663">
    <property type="component" value="Chromosome"/>
</dbReference>
<evidence type="ECO:0000256" key="1">
    <source>
        <dbReference type="SAM" id="Coils"/>
    </source>
</evidence>
<gene>
    <name evidence="2" type="ORF">RCIX1667</name>
</gene>
<dbReference type="EMBL" id="AM114193">
    <property type="protein sequence ID" value="CAJ36895.1"/>
    <property type="molecule type" value="Genomic_DNA"/>
</dbReference>
<evidence type="ECO:0000313" key="3">
    <source>
        <dbReference type="Proteomes" id="UP000000663"/>
    </source>
</evidence>
<dbReference type="RefSeq" id="WP_012035668.1">
    <property type="nucleotide sequence ID" value="NC_009464.1"/>
</dbReference>
<dbReference type="AlphaFoldDB" id="Q0W3Z8"/>
<name>Q0W3Z8_METAR</name>
<dbReference type="KEGG" id="rci:RCIX1667"/>
<dbReference type="STRING" id="351160.RCIX1667"/>
<proteinExistence type="predicted"/>
<organism evidence="2 3">
    <name type="scientific">Methanocella arvoryzae (strain DSM 22066 / NBRC 105507 / MRE50)</name>
    <dbReference type="NCBI Taxonomy" id="351160"/>
    <lineage>
        <taxon>Archaea</taxon>
        <taxon>Methanobacteriati</taxon>
        <taxon>Methanobacteriota</taxon>
        <taxon>Stenosarchaea group</taxon>
        <taxon>Methanomicrobia</taxon>
        <taxon>Methanocellales</taxon>
        <taxon>Methanocellaceae</taxon>
        <taxon>Methanocella</taxon>
    </lineage>
</organism>
<protein>
    <submittedName>
        <fullName evidence="2">Uncharacterized protein</fullName>
    </submittedName>
</protein>
<dbReference type="CDD" id="cd06503">
    <property type="entry name" value="ATP-synt_Fo_b"/>
    <property type="match status" value="1"/>
</dbReference>
<sequence length="588" mass="64265">MQKPSYKIKLGSQTIEPSSATDIVGIEVDLALDVPIDICKILVNNGPLIGAVKRGDEVSVELGFDGSNTKVFTGGVDSVDPAVSGATITCLSLASLLARKRINQVYEKQAAGAIVEDIAGRAGLAVKEPDDGLSFPSYVIDDSKTAYQHLRELAELSGCDLFLNAEGHLIFKKYEEQKPITLRYGRDIVDVSVQETNPRVSGVRVFEESPASSMGDDTSHWLSKKTMGGSCGDEDGHLITNPAIRDKDTADQVARNYLEKHAVSLSGTVKAIGVPKAGLCSTIRIKEAPDARMNGDFKVVRVTHTFGGERGFMSAIEWVRPPKVSKSEPPVVEKPPVPAPPKKPSFMEEMLQKARDELESAREALVEALDAAESSLDEMLRKVSEARTEIDRMADQLLKEADAAHEQALAAAREPLSTADGLKEELEKQKAQMLRVLEEVLQEYQGLRQMAADQVAECEQDYNEIRLQIAGEAIESSSEELKRKLKEAEGRLTQAREELEKIDDEIEKASEEGKKKIEDTAREAQAEIDAARKTAEDIIAAANEDYSRARKKADDAKREANEAIDSLNKAYGSAREAVMEGRKMAGLE</sequence>
<keyword evidence="1" id="KW-0175">Coiled coil</keyword>
<reference evidence="2 3" key="1">
    <citation type="journal article" date="2006" name="Science">
        <title>Genome of rice cluster I archaea -- the key methane producers in the rice rhizosphere.</title>
        <authorList>
            <person name="Erkel C."/>
            <person name="Kube M."/>
            <person name="Reinhardt R."/>
            <person name="Liesack W."/>
        </authorList>
    </citation>
    <scope>NUCLEOTIDE SEQUENCE [LARGE SCALE GENOMIC DNA]</scope>
    <source>
        <strain evidence="3">DSM 22066 / NBRC 105507 / MRE50</strain>
    </source>
</reference>
<evidence type="ECO:0000313" key="2">
    <source>
        <dbReference type="EMBL" id="CAJ36895.1"/>
    </source>
</evidence>
<keyword evidence="3" id="KW-1185">Reference proteome</keyword>
<feature type="coiled-coil region" evidence="1">
    <location>
        <begin position="348"/>
        <end position="577"/>
    </location>
</feature>
<dbReference type="GeneID" id="5143582"/>
<dbReference type="SUPFAM" id="SSF69279">
    <property type="entry name" value="Phage tail proteins"/>
    <property type="match status" value="1"/>
</dbReference>
<dbReference type="eggNOG" id="arCOG00372">
    <property type="taxonomic scope" value="Archaea"/>
</dbReference>